<gene>
    <name evidence="1" type="ORF">FOZ74_08700</name>
</gene>
<keyword evidence="2" id="KW-1185">Reference proteome</keyword>
<sequence>MTPVATDPAAFLARQLPAQQLPLARYRLGEECTVWLRRARPGAHPLQRRLWALAARLSRVPALRPLPMAGAAACAAAQAARLREFAGQGLPVAQVLAQQGDGLLLGDAGTTSLAQELAQAPHAEALLTLWQQGLALIDGVHAHGLSLGSALPQHMVRGPEGALTLVYLPPDPAALLPAPLCQVRDALSYLYASAMLLHAGGAREAARPLWQAWLDGPARAPGFRQALQAQLTRLSWLRYLPPDARWGHAAWQLRAAYEQAVSLQYK</sequence>
<protein>
    <recommendedName>
        <fullName evidence="3">Serine/threonine protein kinase</fullName>
    </recommendedName>
</protein>
<dbReference type="OrthoDB" id="8028712at2"/>
<dbReference type="EMBL" id="CP042344">
    <property type="protein sequence ID" value="QEA13104.1"/>
    <property type="molecule type" value="Genomic_DNA"/>
</dbReference>
<name>A0A5B8RWL7_9BURK</name>
<evidence type="ECO:0000313" key="2">
    <source>
        <dbReference type="Proteomes" id="UP000321199"/>
    </source>
</evidence>
<reference evidence="1 2" key="1">
    <citation type="submission" date="2019-07" db="EMBL/GenBank/DDBJ databases">
        <title>Complete genome sequence of Comamonas sp. NLF 7-7 isolated from livestock.</title>
        <authorList>
            <person name="Kim D.H."/>
            <person name="Kim J.G."/>
        </authorList>
    </citation>
    <scope>NUCLEOTIDE SEQUENCE [LARGE SCALE GENOMIC DNA]</scope>
    <source>
        <strain evidence="1 2">NLF 7-7</strain>
    </source>
</reference>
<dbReference type="KEGG" id="cof:FOZ74_08700"/>
<dbReference type="Proteomes" id="UP000321199">
    <property type="component" value="Chromosome"/>
</dbReference>
<dbReference type="AlphaFoldDB" id="A0A5B8RWL7"/>
<accession>A0A5B8RWL7</accession>
<evidence type="ECO:0000313" key="1">
    <source>
        <dbReference type="EMBL" id="QEA13104.1"/>
    </source>
</evidence>
<dbReference type="RefSeq" id="WP_146912697.1">
    <property type="nucleotide sequence ID" value="NZ_CP042344.1"/>
</dbReference>
<proteinExistence type="predicted"/>
<evidence type="ECO:0008006" key="3">
    <source>
        <dbReference type="Google" id="ProtNLM"/>
    </source>
</evidence>
<organism evidence="1 2">
    <name type="scientific">Comamonas flocculans</name>
    <dbReference type="NCBI Taxonomy" id="2597701"/>
    <lineage>
        <taxon>Bacteria</taxon>
        <taxon>Pseudomonadati</taxon>
        <taxon>Pseudomonadota</taxon>
        <taxon>Betaproteobacteria</taxon>
        <taxon>Burkholderiales</taxon>
        <taxon>Comamonadaceae</taxon>
        <taxon>Comamonas</taxon>
    </lineage>
</organism>